<reference evidence="1" key="1">
    <citation type="journal article" date="2020" name="bioRxiv">
        <title>Hybrid origin of Populus tomentosa Carr. identified through genome sequencing and phylogenomic analysis.</title>
        <authorList>
            <person name="An X."/>
            <person name="Gao K."/>
            <person name="Chen Z."/>
            <person name="Li J."/>
            <person name="Yang X."/>
            <person name="Yang X."/>
            <person name="Zhou J."/>
            <person name="Guo T."/>
            <person name="Zhao T."/>
            <person name="Huang S."/>
            <person name="Miao D."/>
            <person name="Khan W.U."/>
            <person name="Rao P."/>
            <person name="Ye M."/>
            <person name="Lei B."/>
            <person name="Liao W."/>
            <person name="Wang J."/>
            <person name="Ji L."/>
            <person name="Li Y."/>
            <person name="Guo B."/>
            <person name="Mustafa N.S."/>
            <person name="Li S."/>
            <person name="Yun Q."/>
            <person name="Keller S.R."/>
            <person name="Mao J."/>
            <person name="Zhang R."/>
            <person name="Strauss S.H."/>
        </authorList>
    </citation>
    <scope>NUCLEOTIDE SEQUENCE</scope>
    <source>
        <strain evidence="1">GM15</strain>
        <tissue evidence="1">Leaf</tissue>
    </source>
</reference>
<dbReference type="EMBL" id="JAAWWB010000005">
    <property type="protein sequence ID" value="KAG6783214.1"/>
    <property type="molecule type" value="Genomic_DNA"/>
</dbReference>
<name>A0A8X8DBC3_POPTO</name>
<evidence type="ECO:0000313" key="2">
    <source>
        <dbReference type="Proteomes" id="UP000886885"/>
    </source>
</evidence>
<proteinExistence type="predicted"/>
<comment type="caution">
    <text evidence="1">The sequence shown here is derived from an EMBL/GenBank/DDBJ whole genome shotgun (WGS) entry which is preliminary data.</text>
</comment>
<dbReference type="Proteomes" id="UP000886885">
    <property type="component" value="Chromosome 3A"/>
</dbReference>
<evidence type="ECO:0000313" key="1">
    <source>
        <dbReference type="EMBL" id="KAG6783214.1"/>
    </source>
</evidence>
<organism evidence="1 2">
    <name type="scientific">Populus tomentosa</name>
    <name type="common">Chinese white poplar</name>
    <dbReference type="NCBI Taxonomy" id="118781"/>
    <lineage>
        <taxon>Eukaryota</taxon>
        <taxon>Viridiplantae</taxon>
        <taxon>Streptophyta</taxon>
        <taxon>Embryophyta</taxon>
        <taxon>Tracheophyta</taxon>
        <taxon>Spermatophyta</taxon>
        <taxon>Magnoliopsida</taxon>
        <taxon>eudicotyledons</taxon>
        <taxon>Gunneridae</taxon>
        <taxon>Pentapetalae</taxon>
        <taxon>rosids</taxon>
        <taxon>fabids</taxon>
        <taxon>Malpighiales</taxon>
        <taxon>Salicaceae</taxon>
        <taxon>Saliceae</taxon>
        <taxon>Populus</taxon>
    </lineage>
</organism>
<accession>A0A8X8DBC3</accession>
<protein>
    <submittedName>
        <fullName evidence="1">Uncharacterized protein</fullName>
    </submittedName>
</protein>
<keyword evidence="2" id="KW-1185">Reference proteome</keyword>
<gene>
    <name evidence="1" type="ORF">POTOM_012658</name>
</gene>
<sequence length="113" mass="12402">MQPSALPIQILRVGQLAILSVPGGTFMFMEMKHCIWGEGILDSSVCVKLSMNSMKLSPEPLQAFTKKGELMIVTPYRMKLLIVQSLLTVTAGAVEAAPPPFRVVKMGRKSRLD</sequence>
<dbReference type="AlphaFoldDB" id="A0A8X8DBC3"/>